<protein>
    <submittedName>
        <fullName evidence="1">Uncharacterized protein</fullName>
    </submittedName>
</protein>
<dbReference type="RefSeq" id="WP_295813961.1">
    <property type="nucleotide sequence ID" value="NZ_JBHRZG010000012.1"/>
</dbReference>
<keyword evidence="2" id="KW-1185">Reference proteome</keyword>
<organism evidence="1 2">
    <name type="scientific">Deinococcus rufus</name>
    <dbReference type="NCBI Taxonomy" id="2136097"/>
    <lineage>
        <taxon>Bacteria</taxon>
        <taxon>Thermotogati</taxon>
        <taxon>Deinococcota</taxon>
        <taxon>Deinococci</taxon>
        <taxon>Deinococcales</taxon>
        <taxon>Deinococcaceae</taxon>
        <taxon>Deinococcus</taxon>
    </lineage>
</organism>
<sequence length="262" mass="28718">MCLQKQVFDITAPGRVIRRADGLASDAGAVLTLAVHAFFHANAALWRFQDEYAAMLEDDNERRASEEWADDRARWLELHSTLSAQTNAPWDPEVHRQATRLMRQEKWEGGRVPRAFLQAYPLMAAESVLAHLAQLGAYLRLVADHPDVPDAARMAAAAFDRRWPQVTAARSAALHPEDRVRLLQGRASPLGLRPLDDLRAAVGTGSSLVGGHLDYTTLVFTAADGTVCGLDITNHTLAAVQTVLQSVLDRCVWSGPATVEPN</sequence>
<comment type="caution">
    <text evidence="1">The sequence shown here is derived from an EMBL/GenBank/DDBJ whole genome shotgun (WGS) entry which is preliminary data.</text>
</comment>
<reference evidence="2" key="1">
    <citation type="journal article" date="2019" name="Int. J. Syst. Evol. Microbiol.">
        <title>The Global Catalogue of Microorganisms (GCM) 10K type strain sequencing project: providing services to taxonomists for standard genome sequencing and annotation.</title>
        <authorList>
            <consortium name="The Broad Institute Genomics Platform"/>
            <consortium name="The Broad Institute Genome Sequencing Center for Infectious Disease"/>
            <person name="Wu L."/>
            <person name="Ma J."/>
        </authorList>
    </citation>
    <scope>NUCLEOTIDE SEQUENCE [LARGE SCALE GENOMIC DNA]</scope>
    <source>
        <strain evidence="2">CCTCC AB 2017081</strain>
    </source>
</reference>
<evidence type="ECO:0000313" key="1">
    <source>
        <dbReference type="EMBL" id="MFC3833620.1"/>
    </source>
</evidence>
<name>A0ABV7ZBL6_9DEIO</name>
<gene>
    <name evidence="1" type="ORF">ACFOSB_12195</name>
</gene>
<proteinExistence type="predicted"/>
<evidence type="ECO:0000313" key="2">
    <source>
        <dbReference type="Proteomes" id="UP001595803"/>
    </source>
</evidence>
<dbReference type="EMBL" id="JBHRZG010000012">
    <property type="protein sequence ID" value="MFC3833620.1"/>
    <property type="molecule type" value="Genomic_DNA"/>
</dbReference>
<dbReference type="Proteomes" id="UP001595803">
    <property type="component" value="Unassembled WGS sequence"/>
</dbReference>
<accession>A0ABV7ZBL6</accession>